<keyword evidence="4" id="KW-1185">Reference proteome</keyword>
<protein>
    <submittedName>
        <fullName evidence="3">SET domain-containing protein</fullName>
    </submittedName>
</protein>
<gene>
    <name evidence="3" type="ORF">CONLIGDRAFT_630398</name>
</gene>
<dbReference type="InterPro" id="IPR001214">
    <property type="entry name" value="SET_dom"/>
</dbReference>
<dbReference type="Proteomes" id="UP000182658">
    <property type="component" value="Unassembled WGS sequence"/>
</dbReference>
<feature type="signal peptide" evidence="1">
    <location>
        <begin position="1"/>
        <end position="18"/>
    </location>
</feature>
<dbReference type="SMART" id="SM00317">
    <property type="entry name" value="SET"/>
    <property type="match status" value="1"/>
</dbReference>
<dbReference type="Pfam" id="PF00856">
    <property type="entry name" value="SET"/>
    <property type="match status" value="1"/>
</dbReference>
<organism evidence="3 4">
    <name type="scientific">Coniochaeta ligniaria NRRL 30616</name>
    <dbReference type="NCBI Taxonomy" id="1408157"/>
    <lineage>
        <taxon>Eukaryota</taxon>
        <taxon>Fungi</taxon>
        <taxon>Dikarya</taxon>
        <taxon>Ascomycota</taxon>
        <taxon>Pezizomycotina</taxon>
        <taxon>Sordariomycetes</taxon>
        <taxon>Sordariomycetidae</taxon>
        <taxon>Coniochaetales</taxon>
        <taxon>Coniochaetaceae</taxon>
        <taxon>Coniochaeta</taxon>
    </lineage>
</organism>
<dbReference type="InterPro" id="IPR046341">
    <property type="entry name" value="SET_dom_sf"/>
</dbReference>
<dbReference type="STRING" id="1408157.A0A1J7IZ58"/>
<reference evidence="3 4" key="1">
    <citation type="submission" date="2016-10" db="EMBL/GenBank/DDBJ databases">
        <title>Draft genome sequence of Coniochaeta ligniaria NRRL30616, a lignocellulolytic fungus for bioabatement of inhibitors in plant biomass hydrolysates.</title>
        <authorList>
            <consortium name="DOE Joint Genome Institute"/>
            <person name="Jimenez D.J."/>
            <person name="Hector R.E."/>
            <person name="Riley R."/>
            <person name="Sun H."/>
            <person name="Grigoriev I.V."/>
            <person name="Van Elsas J.D."/>
            <person name="Nichols N.N."/>
        </authorList>
    </citation>
    <scope>NUCLEOTIDE SEQUENCE [LARGE SCALE GENOMIC DNA]</scope>
    <source>
        <strain evidence="3 4">NRRL 30616</strain>
    </source>
</reference>
<dbReference type="CDD" id="cd20071">
    <property type="entry name" value="SET_SMYD"/>
    <property type="match status" value="1"/>
</dbReference>
<feature type="chain" id="PRO_5011955866" evidence="1">
    <location>
        <begin position="19"/>
        <end position="414"/>
    </location>
</feature>
<sequence length="414" mass="46063">MRTYSILLATLSIYRVEAAHHLPDTCPSAIRISEPVCGAGYDGNVAESQNQQQAGEAADNNGSVKFSWRDTGLCVRDYCLFANQGFNRGRGISVISTLENMHKVKDVVNEVHSQDQARRLPDPAQFYVAEVPGKGLGLIANASLHRGTPIMHRTPALLVHRNFLEQLPPQEQQSLLDAAVELLPPATRSLFLSQMGHFGGHKITDILATNSFQTDLGGKDGHHYSNYPEVSRFNHDCRPNVAFYISEQLVHTTTAVRSVEPGEELTITYMDSFEPRAARQERALQTWGFKCTCSQCSLPDKLAAKSDKRLEEIASIQTQLAEFQDANVTPALIRRYIKLYKDDNLDFAIAGAYTLAALNYNMLGDEKMAVKYAKLAVEAGSLEHGPPSSDVSEMRALLRSPKGHFSWRRRWSGW</sequence>
<accession>A0A1J7IZ58</accession>
<proteinExistence type="predicted"/>
<name>A0A1J7IZ58_9PEZI</name>
<feature type="domain" description="SET" evidence="2">
    <location>
        <begin position="124"/>
        <end position="270"/>
    </location>
</feature>
<dbReference type="EMBL" id="KV875095">
    <property type="protein sequence ID" value="OIW32782.1"/>
    <property type="molecule type" value="Genomic_DNA"/>
</dbReference>
<evidence type="ECO:0000259" key="2">
    <source>
        <dbReference type="PROSITE" id="PS50280"/>
    </source>
</evidence>
<evidence type="ECO:0000256" key="1">
    <source>
        <dbReference type="SAM" id="SignalP"/>
    </source>
</evidence>
<dbReference type="Gene3D" id="1.25.40.10">
    <property type="entry name" value="Tetratricopeptide repeat domain"/>
    <property type="match status" value="1"/>
</dbReference>
<dbReference type="InParanoid" id="A0A1J7IZ58"/>
<evidence type="ECO:0000313" key="4">
    <source>
        <dbReference type="Proteomes" id="UP000182658"/>
    </source>
</evidence>
<dbReference type="Gene3D" id="2.170.270.10">
    <property type="entry name" value="SET domain"/>
    <property type="match status" value="1"/>
</dbReference>
<dbReference type="PROSITE" id="PS50280">
    <property type="entry name" value="SET"/>
    <property type="match status" value="1"/>
</dbReference>
<dbReference type="OrthoDB" id="1028014at2759"/>
<dbReference type="PANTHER" id="PTHR47332:SF6">
    <property type="entry name" value="SET DOMAIN-CONTAINING PROTEIN"/>
    <property type="match status" value="1"/>
</dbReference>
<dbReference type="PANTHER" id="PTHR47332">
    <property type="entry name" value="SET DOMAIN-CONTAINING PROTEIN 5"/>
    <property type="match status" value="1"/>
</dbReference>
<dbReference type="SUPFAM" id="SSF82199">
    <property type="entry name" value="SET domain"/>
    <property type="match status" value="1"/>
</dbReference>
<keyword evidence="1" id="KW-0732">Signal</keyword>
<dbReference type="AlphaFoldDB" id="A0A1J7IZ58"/>
<dbReference type="InterPro" id="IPR053185">
    <property type="entry name" value="SET_domain_protein"/>
</dbReference>
<evidence type="ECO:0000313" key="3">
    <source>
        <dbReference type="EMBL" id="OIW32782.1"/>
    </source>
</evidence>
<dbReference type="InterPro" id="IPR011990">
    <property type="entry name" value="TPR-like_helical_dom_sf"/>
</dbReference>